<reference evidence="1 2" key="1">
    <citation type="submission" date="2017-07" db="EMBL/GenBank/DDBJ databases">
        <authorList>
            <person name="Sun Z.S."/>
            <person name="Albrecht U."/>
            <person name="Echele G."/>
            <person name="Lee C.C."/>
        </authorList>
    </citation>
    <scope>NUCLEOTIDE SEQUENCE [LARGE SCALE GENOMIC DNA]</scope>
    <source>
        <strain evidence="2">type strain: KCTC 22618</strain>
    </source>
</reference>
<dbReference type="EMBL" id="LT899436">
    <property type="protein sequence ID" value="SNR15354.1"/>
    <property type="molecule type" value="Genomic_DNA"/>
</dbReference>
<dbReference type="Proteomes" id="UP000215214">
    <property type="component" value="Chromosome TJEJU"/>
</dbReference>
<evidence type="ECO:0008006" key="3">
    <source>
        <dbReference type="Google" id="ProtNLM"/>
    </source>
</evidence>
<sequence>MIDAIEKNLQRGIKLLNTISDKQYSDCSVPPYYSSIGNNMRHILDVFSCIFKGIDRGDIDFSDRERNELAQIKTDAGIAYFNEIIHQLKSIETEDFDKIVRVTDDLGTGKITTNYTLSSALVQAHSHTIHHYASIGFIIHTLGIELPDADFGYNPTTPRESISKKS</sequence>
<gene>
    <name evidence="1" type="ORF">TJEJU_1630</name>
</gene>
<dbReference type="OrthoDB" id="1162179at2"/>
<dbReference type="AlphaFoldDB" id="A0A238UA59"/>
<evidence type="ECO:0000313" key="2">
    <source>
        <dbReference type="Proteomes" id="UP000215214"/>
    </source>
</evidence>
<dbReference type="RefSeq" id="WP_095071010.1">
    <property type="nucleotide sequence ID" value="NZ_LT899436.1"/>
</dbReference>
<dbReference type="KEGG" id="tje:TJEJU_1630"/>
<proteinExistence type="predicted"/>
<organism evidence="1 2">
    <name type="scientific">Tenacibaculum jejuense</name>
    <dbReference type="NCBI Taxonomy" id="584609"/>
    <lineage>
        <taxon>Bacteria</taxon>
        <taxon>Pseudomonadati</taxon>
        <taxon>Bacteroidota</taxon>
        <taxon>Flavobacteriia</taxon>
        <taxon>Flavobacteriales</taxon>
        <taxon>Flavobacteriaceae</taxon>
        <taxon>Tenacibaculum</taxon>
    </lineage>
</organism>
<dbReference type="SUPFAM" id="SSF109854">
    <property type="entry name" value="DinB/YfiT-like putative metalloenzymes"/>
    <property type="match status" value="1"/>
</dbReference>
<accession>A0A238UA59</accession>
<name>A0A238UA59_9FLAO</name>
<dbReference type="InterPro" id="IPR034660">
    <property type="entry name" value="DinB/YfiT-like"/>
</dbReference>
<keyword evidence="2" id="KW-1185">Reference proteome</keyword>
<protein>
    <recommendedName>
        <fullName evidence="3">DinB-like domain-containing protein</fullName>
    </recommendedName>
</protein>
<dbReference type="Gene3D" id="1.20.120.450">
    <property type="entry name" value="dinb family like domain"/>
    <property type="match status" value="1"/>
</dbReference>
<evidence type="ECO:0000313" key="1">
    <source>
        <dbReference type="EMBL" id="SNR15354.1"/>
    </source>
</evidence>